<sequence length="104" mass="12191">MLNPIEIAWVFVKNYIRDQNTSFKLNHVRELTSSWLAACDELTSVGFFKEVKKYEATFKKADHYVESIESTLIETDDDEESDPDLDGDDNSKNSDYEQRRNQDF</sequence>
<gene>
    <name evidence="3" type="ORF">OTI717_LOCUS21588</name>
    <name evidence="2" type="ORF">RFH988_LOCUS13771</name>
</gene>
<comment type="caution">
    <text evidence="2">The sequence shown here is derived from an EMBL/GenBank/DDBJ whole genome shotgun (WGS) entry which is preliminary data.</text>
</comment>
<dbReference type="Proteomes" id="UP000663823">
    <property type="component" value="Unassembled WGS sequence"/>
</dbReference>
<dbReference type="EMBL" id="CAJNOO010000616">
    <property type="protein sequence ID" value="CAF0993201.1"/>
    <property type="molecule type" value="Genomic_DNA"/>
</dbReference>
<feature type="compositionally biased region" description="Acidic residues" evidence="1">
    <location>
        <begin position="74"/>
        <end position="88"/>
    </location>
</feature>
<reference evidence="2" key="1">
    <citation type="submission" date="2021-02" db="EMBL/GenBank/DDBJ databases">
        <authorList>
            <person name="Nowell W R."/>
        </authorList>
    </citation>
    <scope>NUCLEOTIDE SEQUENCE</scope>
</reference>
<protein>
    <recommendedName>
        <fullName evidence="5">Transposase</fullName>
    </recommendedName>
</protein>
<dbReference type="Proteomes" id="UP000663882">
    <property type="component" value="Unassembled WGS sequence"/>
</dbReference>
<feature type="region of interest" description="Disordered" evidence="1">
    <location>
        <begin position="71"/>
        <end position="104"/>
    </location>
</feature>
<dbReference type="OrthoDB" id="6615737at2759"/>
<accession>A0A814G9E0</accession>
<evidence type="ECO:0000313" key="4">
    <source>
        <dbReference type="Proteomes" id="UP000663882"/>
    </source>
</evidence>
<evidence type="ECO:0000256" key="1">
    <source>
        <dbReference type="SAM" id="MobiDB-lite"/>
    </source>
</evidence>
<evidence type="ECO:0000313" key="3">
    <source>
        <dbReference type="EMBL" id="CAF3858949.1"/>
    </source>
</evidence>
<dbReference type="EMBL" id="CAJOAX010003523">
    <property type="protein sequence ID" value="CAF3858949.1"/>
    <property type="molecule type" value="Genomic_DNA"/>
</dbReference>
<evidence type="ECO:0008006" key="5">
    <source>
        <dbReference type="Google" id="ProtNLM"/>
    </source>
</evidence>
<name>A0A814G9E0_9BILA</name>
<feature type="compositionally biased region" description="Basic and acidic residues" evidence="1">
    <location>
        <begin position="89"/>
        <end position="104"/>
    </location>
</feature>
<evidence type="ECO:0000313" key="2">
    <source>
        <dbReference type="EMBL" id="CAF0993201.1"/>
    </source>
</evidence>
<proteinExistence type="predicted"/>
<dbReference type="AlphaFoldDB" id="A0A814G9E0"/>
<organism evidence="2 4">
    <name type="scientific">Rotaria sordida</name>
    <dbReference type="NCBI Taxonomy" id="392033"/>
    <lineage>
        <taxon>Eukaryota</taxon>
        <taxon>Metazoa</taxon>
        <taxon>Spiralia</taxon>
        <taxon>Gnathifera</taxon>
        <taxon>Rotifera</taxon>
        <taxon>Eurotatoria</taxon>
        <taxon>Bdelloidea</taxon>
        <taxon>Philodinida</taxon>
        <taxon>Philodinidae</taxon>
        <taxon>Rotaria</taxon>
    </lineage>
</organism>